<accession>A0A494VU50</accession>
<dbReference type="OrthoDB" id="796315at2"/>
<gene>
    <name evidence="2" type="ORF">HYN43_022525</name>
</gene>
<organism evidence="2 3">
    <name type="scientific">Mucilaginibacter celer</name>
    <dbReference type="NCBI Taxonomy" id="2305508"/>
    <lineage>
        <taxon>Bacteria</taxon>
        <taxon>Pseudomonadati</taxon>
        <taxon>Bacteroidota</taxon>
        <taxon>Sphingobacteriia</taxon>
        <taxon>Sphingobacteriales</taxon>
        <taxon>Sphingobacteriaceae</taxon>
        <taxon>Mucilaginibacter</taxon>
    </lineage>
</organism>
<dbReference type="EMBL" id="CP032869">
    <property type="protein sequence ID" value="AYL97899.1"/>
    <property type="molecule type" value="Genomic_DNA"/>
</dbReference>
<dbReference type="Proteomes" id="UP000270046">
    <property type="component" value="Chromosome"/>
</dbReference>
<dbReference type="AlphaFoldDB" id="A0A494VU50"/>
<reference evidence="2 3" key="1">
    <citation type="submission" date="2018-10" db="EMBL/GenBank/DDBJ databases">
        <title>Genome sequencing of Mucilaginibacter sp. HYN0043.</title>
        <authorList>
            <person name="Kim M."/>
            <person name="Yi H."/>
        </authorList>
    </citation>
    <scope>NUCLEOTIDE SEQUENCE [LARGE SCALE GENOMIC DNA]</scope>
    <source>
        <strain evidence="2 3">HYN0043</strain>
    </source>
</reference>
<proteinExistence type="predicted"/>
<evidence type="ECO:0000256" key="1">
    <source>
        <dbReference type="SAM" id="SignalP"/>
    </source>
</evidence>
<feature type="chain" id="PRO_5019793829" evidence="1">
    <location>
        <begin position="21"/>
        <end position="344"/>
    </location>
</feature>
<keyword evidence="3" id="KW-1185">Reference proteome</keyword>
<dbReference type="RefSeq" id="WP_119406182.1">
    <property type="nucleotide sequence ID" value="NZ_CP032869.1"/>
</dbReference>
<dbReference type="KEGG" id="muh:HYN43_022525"/>
<keyword evidence="1" id="KW-0732">Signal</keyword>
<sequence>MRKILVLQVIVLLASLNLNAQHKVGFYLDTASTGIKNSLYNKVRFIDIRNDTTNLGFVQTGLLNRSATVVSEPPLSTQVFALVNRSIDASAGSGELVLQLRQLSFAEVTGAMSEKGFCRLRAGLYAGANEKYGLIEAVDTLLQVKGVDVTSTLLRAGSRLMAGLITDALQKSPKLTETYTMREIIRIDSVEKSRIKLFNVLNYTDGLYTSYQQFMNQLPEKQIVVEGYNIYPDAVKAPDENNKLRKVKAQNIYAIVYQGQPYIASRFEYYPLKKVGDDFLFTGNAKISTGTTEQVTAAMLFGMLGSIAVSNSEGRFEMKIDHKNGSFIKIREIKEPVKPVYNED</sequence>
<protein>
    <submittedName>
        <fullName evidence="2">Uncharacterized protein</fullName>
    </submittedName>
</protein>
<evidence type="ECO:0000313" key="3">
    <source>
        <dbReference type="Proteomes" id="UP000270046"/>
    </source>
</evidence>
<name>A0A494VU50_9SPHI</name>
<evidence type="ECO:0000313" key="2">
    <source>
        <dbReference type="EMBL" id="AYL97899.1"/>
    </source>
</evidence>
<feature type="signal peptide" evidence="1">
    <location>
        <begin position="1"/>
        <end position="20"/>
    </location>
</feature>